<name>A0A2K3CS96_CHLRE</name>
<reference evidence="2 3" key="1">
    <citation type="journal article" date="2007" name="Science">
        <title>The Chlamydomonas genome reveals the evolution of key animal and plant functions.</title>
        <authorList>
            <person name="Merchant S.S."/>
            <person name="Prochnik S.E."/>
            <person name="Vallon O."/>
            <person name="Harris E.H."/>
            <person name="Karpowicz S.J."/>
            <person name="Witman G.B."/>
            <person name="Terry A."/>
            <person name="Salamov A."/>
            <person name="Fritz-Laylin L.K."/>
            <person name="Marechal-Drouard L."/>
            <person name="Marshall W.F."/>
            <person name="Qu L.H."/>
            <person name="Nelson D.R."/>
            <person name="Sanderfoot A.A."/>
            <person name="Spalding M.H."/>
            <person name="Kapitonov V.V."/>
            <person name="Ren Q."/>
            <person name="Ferris P."/>
            <person name="Lindquist E."/>
            <person name="Shapiro H."/>
            <person name="Lucas S.M."/>
            <person name="Grimwood J."/>
            <person name="Schmutz J."/>
            <person name="Cardol P."/>
            <person name="Cerutti H."/>
            <person name="Chanfreau G."/>
            <person name="Chen C.L."/>
            <person name="Cognat V."/>
            <person name="Croft M.T."/>
            <person name="Dent R."/>
            <person name="Dutcher S."/>
            <person name="Fernandez E."/>
            <person name="Fukuzawa H."/>
            <person name="Gonzalez-Ballester D."/>
            <person name="Gonzalez-Halphen D."/>
            <person name="Hallmann A."/>
            <person name="Hanikenne M."/>
            <person name="Hippler M."/>
            <person name="Inwood W."/>
            <person name="Jabbari K."/>
            <person name="Kalanon M."/>
            <person name="Kuras R."/>
            <person name="Lefebvre P.A."/>
            <person name="Lemaire S.D."/>
            <person name="Lobanov A.V."/>
            <person name="Lohr M."/>
            <person name="Manuell A."/>
            <person name="Meier I."/>
            <person name="Mets L."/>
            <person name="Mittag M."/>
            <person name="Mittelmeier T."/>
            <person name="Moroney J.V."/>
            <person name="Moseley J."/>
            <person name="Napoli C."/>
            <person name="Nedelcu A.M."/>
            <person name="Niyogi K."/>
            <person name="Novoselov S.V."/>
            <person name="Paulsen I.T."/>
            <person name="Pazour G."/>
            <person name="Purton S."/>
            <person name="Ral J.P."/>
            <person name="Riano-Pachon D.M."/>
            <person name="Riekhof W."/>
            <person name="Rymarquis L."/>
            <person name="Schroda M."/>
            <person name="Stern D."/>
            <person name="Umen J."/>
            <person name="Willows R."/>
            <person name="Wilson N."/>
            <person name="Zimmer S.L."/>
            <person name="Allmer J."/>
            <person name="Balk J."/>
            <person name="Bisova K."/>
            <person name="Chen C.J."/>
            <person name="Elias M."/>
            <person name="Gendler K."/>
            <person name="Hauser C."/>
            <person name="Lamb M.R."/>
            <person name="Ledford H."/>
            <person name="Long J.C."/>
            <person name="Minagawa J."/>
            <person name="Page M.D."/>
            <person name="Pan J."/>
            <person name="Pootakham W."/>
            <person name="Roje S."/>
            <person name="Rose A."/>
            <person name="Stahlberg E."/>
            <person name="Terauchi A.M."/>
            <person name="Yang P."/>
            <person name="Ball S."/>
            <person name="Bowler C."/>
            <person name="Dieckmann C.L."/>
            <person name="Gladyshev V.N."/>
            <person name="Green P."/>
            <person name="Jorgensen R."/>
            <person name="Mayfield S."/>
            <person name="Mueller-Roeber B."/>
            <person name="Rajamani S."/>
            <person name="Sayre R.T."/>
            <person name="Brokstein P."/>
            <person name="Dubchak I."/>
            <person name="Goodstein D."/>
            <person name="Hornick L."/>
            <person name="Huang Y.W."/>
            <person name="Jhaveri J."/>
            <person name="Luo Y."/>
            <person name="Martinez D."/>
            <person name="Ngau W.C."/>
            <person name="Otillar B."/>
            <person name="Poliakov A."/>
            <person name="Porter A."/>
            <person name="Szajkowski L."/>
            <person name="Werner G."/>
            <person name="Zhou K."/>
            <person name="Grigoriev I.V."/>
            <person name="Rokhsar D.S."/>
            <person name="Grossman A.R."/>
        </authorList>
    </citation>
    <scope>NUCLEOTIDE SEQUENCE [LARGE SCALE GENOMIC DNA]</scope>
    <source>
        <strain evidence="3">CC-503</strain>
    </source>
</reference>
<dbReference type="RefSeq" id="XP_042915259.1">
    <property type="nucleotide sequence ID" value="XM_043071818.1"/>
</dbReference>
<dbReference type="GeneID" id="66056858"/>
<feature type="region of interest" description="Disordered" evidence="1">
    <location>
        <begin position="175"/>
        <end position="230"/>
    </location>
</feature>
<proteinExistence type="predicted"/>
<gene>
    <name evidence="2" type="ORF">CHLRE_16g695900v5</name>
</gene>
<organism evidence="2 3">
    <name type="scientific">Chlamydomonas reinhardtii</name>
    <name type="common">Chlamydomonas smithii</name>
    <dbReference type="NCBI Taxonomy" id="3055"/>
    <lineage>
        <taxon>Eukaryota</taxon>
        <taxon>Viridiplantae</taxon>
        <taxon>Chlorophyta</taxon>
        <taxon>core chlorophytes</taxon>
        <taxon>Chlorophyceae</taxon>
        <taxon>CS clade</taxon>
        <taxon>Chlamydomonadales</taxon>
        <taxon>Chlamydomonadaceae</taxon>
        <taxon>Chlamydomonas</taxon>
    </lineage>
</organism>
<dbReference type="Proteomes" id="UP000006906">
    <property type="component" value="Chromosome 16"/>
</dbReference>
<evidence type="ECO:0000313" key="3">
    <source>
        <dbReference type="Proteomes" id="UP000006906"/>
    </source>
</evidence>
<accession>A0A2K3CS96</accession>
<dbReference type="KEGG" id="cre:CHLRE_16g695900v5"/>
<feature type="region of interest" description="Disordered" evidence="1">
    <location>
        <begin position="1"/>
        <end position="35"/>
    </location>
</feature>
<keyword evidence="3" id="KW-1185">Reference proteome</keyword>
<dbReference type="EMBL" id="CM008977">
    <property type="protein sequence ID" value="PNW71142.1"/>
    <property type="molecule type" value="Genomic_DNA"/>
</dbReference>
<feature type="compositionally biased region" description="Basic and acidic residues" evidence="1">
    <location>
        <begin position="198"/>
        <end position="207"/>
    </location>
</feature>
<dbReference type="InParanoid" id="A0A2K3CS96"/>
<feature type="compositionally biased region" description="Polar residues" evidence="1">
    <location>
        <begin position="1"/>
        <end position="13"/>
    </location>
</feature>
<dbReference type="Gramene" id="PNW71142">
    <property type="protein sequence ID" value="PNW71142"/>
    <property type="gene ID" value="CHLRE_16g695900v5"/>
</dbReference>
<evidence type="ECO:0000256" key="1">
    <source>
        <dbReference type="SAM" id="MobiDB-lite"/>
    </source>
</evidence>
<feature type="compositionally biased region" description="Low complexity" evidence="1">
    <location>
        <begin position="175"/>
        <end position="185"/>
    </location>
</feature>
<dbReference type="OrthoDB" id="543987at2759"/>
<evidence type="ECO:0000313" key="2">
    <source>
        <dbReference type="EMBL" id="PNW71142.1"/>
    </source>
</evidence>
<protein>
    <submittedName>
        <fullName evidence="2">Uncharacterized protein</fullName>
    </submittedName>
</protein>
<dbReference type="AlphaFoldDB" id="A0A2K3CS96"/>
<sequence>MQSRYEQAYSMSQLYAAERPPPIPPSEHERRRKVKDVQEVVDAGRRRGLGEERIRSGLTQLDRLLPGVLSLHRMKPADWATVASDIDGVAEKIIILKSLYPTADVFRIIFRKPKLLLQTPKRLQGDGAAIMRLLSSAPNPCAILEATPDLVDPLSLSRCLAALAASYPGQIGRPCPAAAGAPRHPGQQRQRGGSGADGRLRRAEHQGLTRGLPRRMAPPGGGEQARRGIT</sequence>